<name>A0A8X6G784_TRICU</name>
<sequence length="138" mass="15171">MPLAPPFQVTDRPKSPCPQQGNGNVEDPSLRSRIALHQPCTLASFVEPLDILLEIVEIDCRMSHFEGIVQNVTTTVQNISTLNVQCGIARGMDQRNKRNCVRAITQAAATRCPVAMEETHQYLTISGDFHKGPSQASD</sequence>
<feature type="region of interest" description="Disordered" evidence="1">
    <location>
        <begin position="1"/>
        <end position="26"/>
    </location>
</feature>
<gene>
    <name evidence="2" type="ORF">TNCT_166731</name>
</gene>
<keyword evidence="3" id="KW-1185">Reference proteome</keyword>
<reference evidence="2" key="1">
    <citation type="submission" date="2020-07" db="EMBL/GenBank/DDBJ databases">
        <title>Multicomponent nature underlies the extraordinary mechanical properties of spider dragline silk.</title>
        <authorList>
            <person name="Kono N."/>
            <person name="Nakamura H."/>
            <person name="Mori M."/>
            <person name="Yoshida Y."/>
            <person name="Ohtoshi R."/>
            <person name="Malay A.D."/>
            <person name="Moran D.A.P."/>
            <person name="Tomita M."/>
            <person name="Numata K."/>
            <person name="Arakawa K."/>
        </authorList>
    </citation>
    <scope>NUCLEOTIDE SEQUENCE</scope>
</reference>
<evidence type="ECO:0000313" key="3">
    <source>
        <dbReference type="Proteomes" id="UP000887116"/>
    </source>
</evidence>
<organism evidence="2 3">
    <name type="scientific">Trichonephila clavata</name>
    <name type="common">Joro spider</name>
    <name type="synonym">Nephila clavata</name>
    <dbReference type="NCBI Taxonomy" id="2740835"/>
    <lineage>
        <taxon>Eukaryota</taxon>
        <taxon>Metazoa</taxon>
        <taxon>Ecdysozoa</taxon>
        <taxon>Arthropoda</taxon>
        <taxon>Chelicerata</taxon>
        <taxon>Arachnida</taxon>
        <taxon>Araneae</taxon>
        <taxon>Araneomorphae</taxon>
        <taxon>Entelegynae</taxon>
        <taxon>Araneoidea</taxon>
        <taxon>Nephilidae</taxon>
        <taxon>Trichonephila</taxon>
    </lineage>
</organism>
<evidence type="ECO:0000256" key="1">
    <source>
        <dbReference type="SAM" id="MobiDB-lite"/>
    </source>
</evidence>
<comment type="caution">
    <text evidence="2">The sequence shown here is derived from an EMBL/GenBank/DDBJ whole genome shotgun (WGS) entry which is preliminary data.</text>
</comment>
<proteinExistence type="predicted"/>
<dbReference type="Proteomes" id="UP000887116">
    <property type="component" value="Unassembled WGS sequence"/>
</dbReference>
<dbReference type="EMBL" id="BMAO01034731">
    <property type="protein sequence ID" value="GFQ98530.1"/>
    <property type="molecule type" value="Genomic_DNA"/>
</dbReference>
<dbReference type="AlphaFoldDB" id="A0A8X6G784"/>
<evidence type="ECO:0000313" key="2">
    <source>
        <dbReference type="EMBL" id="GFQ98530.1"/>
    </source>
</evidence>
<accession>A0A8X6G784</accession>
<protein>
    <submittedName>
        <fullName evidence="2">Uncharacterized protein</fullName>
    </submittedName>
</protein>